<organism evidence="4 5">
    <name type="scientific">Novosphingobium aureum</name>
    <dbReference type="NCBI Taxonomy" id="2792964"/>
    <lineage>
        <taxon>Bacteria</taxon>
        <taxon>Pseudomonadati</taxon>
        <taxon>Pseudomonadota</taxon>
        <taxon>Alphaproteobacteria</taxon>
        <taxon>Sphingomonadales</taxon>
        <taxon>Sphingomonadaceae</taxon>
        <taxon>Novosphingobium</taxon>
    </lineage>
</organism>
<feature type="domain" description="N-acetyltransferase" evidence="3">
    <location>
        <begin position="1"/>
        <end position="170"/>
    </location>
</feature>
<evidence type="ECO:0000256" key="1">
    <source>
        <dbReference type="ARBA" id="ARBA00022679"/>
    </source>
</evidence>
<dbReference type="RefSeq" id="WP_197160120.1">
    <property type="nucleotide sequence ID" value="NZ_JADZGI010000001.1"/>
</dbReference>
<dbReference type="PROSITE" id="PS51186">
    <property type="entry name" value="GNAT"/>
    <property type="match status" value="1"/>
</dbReference>
<accession>A0A931H961</accession>
<evidence type="ECO:0000259" key="3">
    <source>
        <dbReference type="PROSITE" id="PS51186"/>
    </source>
</evidence>
<dbReference type="SUPFAM" id="SSF55729">
    <property type="entry name" value="Acyl-CoA N-acyltransferases (Nat)"/>
    <property type="match status" value="1"/>
</dbReference>
<evidence type="ECO:0000313" key="4">
    <source>
        <dbReference type="EMBL" id="MBH0111645.1"/>
    </source>
</evidence>
<comment type="caution">
    <text evidence="4">The sequence shown here is derived from an EMBL/GenBank/DDBJ whole genome shotgun (WGS) entry which is preliminary data.</text>
</comment>
<keyword evidence="1" id="KW-0808">Transferase</keyword>
<keyword evidence="5" id="KW-1185">Reference proteome</keyword>
<dbReference type="GO" id="GO:0016747">
    <property type="term" value="F:acyltransferase activity, transferring groups other than amino-acyl groups"/>
    <property type="evidence" value="ECO:0007669"/>
    <property type="project" value="InterPro"/>
</dbReference>
<sequence length="170" mass="18919">MDLREATRDDAQALAELGARSFTVKFGHLYREEDLATFLADSHSPQTVAAEIADPAMPIMLVFEEGRLIGFCKLKLACGWSEHARGTRAIELKQLYTDPEATGRGIGAKLMNWALAKARVEGADEIQLSVYSDNPGAQKFYARYGFEKVADIFFMVGEKRDDEFLFAAMV</sequence>
<dbReference type="Gene3D" id="3.40.630.30">
    <property type="match status" value="1"/>
</dbReference>
<protein>
    <submittedName>
        <fullName evidence="4">GNAT family N-acetyltransferase</fullName>
    </submittedName>
</protein>
<reference evidence="4" key="1">
    <citation type="submission" date="2020-11" db="EMBL/GenBank/DDBJ databases">
        <title>Novosphingobium aureum sp. nov., a marine bacterium isolated from sediment of a salt flat.</title>
        <authorList>
            <person name="Yoo Y."/>
            <person name="Kim J.-J."/>
        </authorList>
    </citation>
    <scope>NUCLEOTIDE SEQUENCE</scope>
    <source>
        <strain evidence="4">YJ-S2-02</strain>
    </source>
</reference>
<proteinExistence type="predicted"/>
<dbReference type="PANTHER" id="PTHR43877:SF2">
    <property type="entry name" value="AMINOALKYLPHOSPHONATE N-ACETYLTRANSFERASE-RELATED"/>
    <property type="match status" value="1"/>
</dbReference>
<name>A0A931H961_9SPHN</name>
<dbReference type="CDD" id="cd04301">
    <property type="entry name" value="NAT_SF"/>
    <property type="match status" value="1"/>
</dbReference>
<dbReference type="InterPro" id="IPR050832">
    <property type="entry name" value="Bact_Acetyltransf"/>
</dbReference>
<dbReference type="InterPro" id="IPR000182">
    <property type="entry name" value="GNAT_dom"/>
</dbReference>
<dbReference type="InterPro" id="IPR016181">
    <property type="entry name" value="Acyl_CoA_acyltransferase"/>
</dbReference>
<dbReference type="EMBL" id="JADZGI010000001">
    <property type="protein sequence ID" value="MBH0111645.1"/>
    <property type="molecule type" value="Genomic_DNA"/>
</dbReference>
<dbReference type="AlphaFoldDB" id="A0A931H961"/>
<dbReference type="Pfam" id="PF00583">
    <property type="entry name" value="Acetyltransf_1"/>
    <property type="match status" value="1"/>
</dbReference>
<gene>
    <name evidence="4" type="ORF">I5E68_01605</name>
</gene>
<dbReference type="PANTHER" id="PTHR43877">
    <property type="entry name" value="AMINOALKYLPHOSPHONATE N-ACETYLTRANSFERASE-RELATED-RELATED"/>
    <property type="match status" value="1"/>
</dbReference>
<dbReference type="Proteomes" id="UP000617634">
    <property type="component" value="Unassembled WGS sequence"/>
</dbReference>
<keyword evidence="2" id="KW-0012">Acyltransferase</keyword>
<evidence type="ECO:0000256" key="2">
    <source>
        <dbReference type="ARBA" id="ARBA00023315"/>
    </source>
</evidence>
<evidence type="ECO:0000313" key="5">
    <source>
        <dbReference type="Proteomes" id="UP000617634"/>
    </source>
</evidence>